<dbReference type="InterPro" id="IPR033867">
    <property type="entry name" value="Mrt4"/>
</dbReference>
<dbReference type="FunFam" id="3.30.70.1730:FF:000005">
    <property type="entry name" value="Ribosome assembly factor mrt4"/>
    <property type="match status" value="1"/>
</dbReference>
<dbReference type="Gene3D" id="3.90.105.20">
    <property type="match status" value="1"/>
</dbReference>
<gene>
    <name evidence="7" type="primary">AlNc14C2G317</name>
    <name evidence="7" type="ORF">ALNC14_003520</name>
</gene>
<dbReference type="CDD" id="cd05796">
    <property type="entry name" value="Ribosomal_P0_like"/>
    <property type="match status" value="1"/>
</dbReference>
<comment type="similarity">
    <text evidence="2 5">Belongs to the universal ribosomal protein uL10 family.</text>
</comment>
<dbReference type="InterPro" id="IPR043141">
    <property type="entry name" value="Ribosomal_uL10-like_sf"/>
</dbReference>
<name>F0VZH9_9STRA</name>
<dbReference type="InterPro" id="IPR040637">
    <property type="entry name" value="Ribosomal_uL10-like_insert"/>
</dbReference>
<dbReference type="GO" id="GO:0005730">
    <property type="term" value="C:nucleolus"/>
    <property type="evidence" value="ECO:0007669"/>
    <property type="project" value="UniProtKB-SubCell"/>
</dbReference>
<evidence type="ECO:0000259" key="6">
    <source>
        <dbReference type="Pfam" id="PF17777"/>
    </source>
</evidence>
<comment type="subunit">
    <text evidence="5">Associates with the pre-60S ribosomal particle.</text>
</comment>
<dbReference type="GO" id="GO:0000027">
    <property type="term" value="P:ribosomal large subunit assembly"/>
    <property type="evidence" value="ECO:0007669"/>
    <property type="project" value="InterPro"/>
</dbReference>
<evidence type="ECO:0000256" key="5">
    <source>
        <dbReference type="RuleBase" id="RU364039"/>
    </source>
</evidence>
<dbReference type="HOGENOM" id="CLU_071690_3_0_1"/>
<keyword evidence="4 5" id="KW-0539">Nucleus</keyword>
<dbReference type="SUPFAM" id="SSF160369">
    <property type="entry name" value="Ribosomal protein L10-like"/>
    <property type="match status" value="1"/>
</dbReference>
<dbReference type="AlphaFoldDB" id="F0VZH9"/>
<evidence type="ECO:0000256" key="1">
    <source>
        <dbReference type="ARBA" id="ARBA00004046"/>
    </source>
</evidence>
<keyword evidence="5" id="KW-0690">Ribosome biogenesis</keyword>
<dbReference type="Pfam" id="PF00466">
    <property type="entry name" value="Ribosomal_L10"/>
    <property type="match status" value="1"/>
</dbReference>
<organism evidence="7">
    <name type="scientific">Albugo laibachii Nc14</name>
    <dbReference type="NCBI Taxonomy" id="890382"/>
    <lineage>
        <taxon>Eukaryota</taxon>
        <taxon>Sar</taxon>
        <taxon>Stramenopiles</taxon>
        <taxon>Oomycota</taxon>
        <taxon>Peronosporomycetes</taxon>
        <taxon>Albuginales</taxon>
        <taxon>Albuginaceae</taxon>
        <taxon>Albugo</taxon>
    </lineage>
</organism>
<dbReference type="GO" id="GO:0000956">
    <property type="term" value="P:nuclear-transcribed mRNA catabolic process"/>
    <property type="evidence" value="ECO:0007669"/>
    <property type="project" value="TreeGrafter"/>
</dbReference>
<keyword evidence="3 5" id="KW-0963">Cytoplasm</keyword>
<comment type="function">
    <text evidence="1 5">Component of the ribosome assembly machinery. Nuclear paralog of the ribosomal protein P0, it binds pre-60S subunits at an early stage of assembly in the nucleolus, and is replaced by P0 in cytoplasmic pre-60S subunits and mature 80S ribosomes.</text>
</comment>
<reference evidence="7" key="1">
    <citation type="journal article" date="2011" name="PLoS Biol.">
        <title>Gene gain and loss during evolution of obligate parasitism in the white rust pathogen of Arabidopsis thaliana.</title>
        <authorList>
            <person name="Kemen E."/>
            <person name="Gardiner A."/>
            <person name="Schultz-Larsen T."/>
            <person name="Kemen A.C."/>
            <person name="Balmuth A.L."/>
            <person name="Robert-Seilaniantz A."/>
            <person name="Bailey K."/>
            <person name="Holub E."/>
            <person name="Studholme D.J."/>
            <person name="Maclean D."/>
            <person name="Jones J.D."/>
        </authorList>
    </citation>
    <scope>NUCLEOTIDE SEQUENCE</scope>
</reference>
<dbReference type="GO" id="GO:0006364">
    <property type="term" value="P:rRNA processing"/>
    <property type="evidence" value="ECO:0007669"/>
    <property type="project" value="TreeGrafter"/>
</dbReference>
<feature type="domain" description="Large ribosomal subunit protein uL10-like insertion" evidence="6">
    <location>
        <begin position="126"/>
        <end position="193"/>
    </location>
</feature>
<dbReference type="InterPro" id="IPR001790">
    <property type="entry name" value="Ribosomal_uL10"/>
</dbReference>
<dbReference type="GO" id="GO:0005737">
    <property type="term" value="C:cytoplasm"/>
    <property type="evidence" value="ECO:0007669"/>
    <property type="project" value="UniProtKB-SubCell"/>
</dbReference>
<dbReference type="InterPro" id="IPR043164">
    <property type="entry name" value="Ribosomal_uL10-like_insert_sf"/>
</dbReference>
<dbReference type="EMBL" id="FR824047">
    <property type="protein sequence ID" value="CCA14209.1"/>
    <property type="molecule type" value="Genomic_DNA"/>
</dbReference>
<dbReference type="GO" id="GO:0030687">
    <property type="term" value="C:preribosome, large subunit precursor"/>
    <property type="evidence" value="ECO:0007669"/>
    <property type="project" value="TreeGrafter"/>
</dbReference>
<evidence type="ECO:0000313" key="7">
    <source>
        <dbReference type="EMBL" id="CCA14209.1"/>
    </source>
</evidence>
<comment type="subcellular location">
    <subcellularLocation>
        <location evidence="5">Cytoplasm</location>
    </subcellularLocation>
    <subcellularLocation>
        <location evidence="5">Nucleus</location>
        <location evidence="5">Nucleolus</location>
    </subcellularLocation>
</comment>
<evidence type="ECO:0000256" key="4">
    <source>
        <dbReference type="ARBA" id="ARBA00023242"/>
    </source>
</evidence>
<dbReference type="Pfam" id="PF17777">
    <property type="entry name" value="RL10P_insert"/>
    <property type="match status" value="1"/>
</dbReference>
<evidence type="ECO:0000256" key="3">
    <source>
        <dbReference type="ARBA" id="ARBA00022490"/>
    </source>
</evidence>
<dbReference type="Gene3D" id="3.30.70.1730">
    <property type="match status" value="1"/>
</dbReference>
<dbReference type="PANTHER" id="PTHR45841:SF1">
    <property type="entry name" value="MRNA TURNOVER PROTEIN 4 HOMOLOG"/>
    <property type="match status" value="1"/>
</dbReference>
<reference evidence="7" key="2">
    <citation type="submission" date="2011-02" db="EMBL/GenBank/DDBJ databases">
        <authorList>
            <person name="MacLean D."/>
        </authorList>
    </citation>
    <scope>NUCLEOTIDE SEQUENCE</scope>
</reference>
<sequence>MPKSKRHRVHTLTKTSKKGSELKKNIVASLREAVDEYGAVFVFSFENMRTNHLKDVRMELRDSRMFLGKNKVMKVALGRHKEEEYADELHRLARDLSGNVGLLFTKRSEEEILKAFKTFQVPEYPRGGFCATETIVIPKGPLPQFTGSMVQTLRELGLLVDLKNMQVILQEDTTLCTKGNLLTPEQAKLLTHFDRKMAEFRLQLVSVWSGGKYQRLSSVDHKQEIDDSDDDDAVM</sequence>
<dbReference type="PANTHER" id="PTHR45841">
    <property type="entry name" value="MRNA TURNOVER PROTEIN 4 MRTO4"/>
    <property type="match status" value="1"/>
</dbReference>
<protein>
    <recommendedName>
        <fullName evidence="5">Ribosome assembly factor mrt4</fullName>
    </recommendedName>
</protein>
<accession>F0VZH9</accession>
<dbReference type="InterPro" id="IPR051742">
    <property type="entry name" value="Ribosome_Assembly_uL10"/>
</dbReference>
<dbReference type="GO" id="GO:0003723">
    <property type="term" value="F:RNA binding"/>
    <property type="evidence" value="ECO:0007669"/>
    <property type="project" value="TreeGrafter"/>
</dbReference>
<evidence type="ECO:0000256" key="2">
    <source>
        <dbReference type="ARBA" id="ARBA00008889"/>
    </source>
</evidence>
<proteinExistence type="inferred from homology"/>